<gene>
    <name evidence="2" type="ORF">JBKA6_1317</name>
</gene>
<name>A0A1J1DZI6_9FLAO</name>
<dbReference type="Proteomes" id="UP000243197">
    <property type="component" value="Chromosome"/>
</dbReference>
<evidence type="ECO:0000313" key="2">
    <source>
        <dbReference type="EMBL" id="BAV95330.1"/>
    </source>
</evidence>
<dbReference type="AlphaFoldDB" id="A0A1J1DZI6"/>
<protein>
    <submittedName>
        <fullName evidence="2">Uncharacterized protein</fullName>
    </submittedName>
</protein>
<accession>A0A1J1DZI6</accession>
<feature type="region of interest" description="Disordered" evidence="1">
    <location>
        <begin position="270"/>
        <end position="466"/>
    </location>
</feature>
<evidence type="ECO:0000313" key="3">
    <source>
        <dbReference type="Proteomes" id="UP000243197"/>
    </source>
</evidence>
<dbReference type="KEGG" id="ise:JBKA6_1317"/>
<evidence type="ECO:0000256" key="1">
    <source>
        <dbReference type="SAM" id="MobiDB-lite"/>
    </source>
</evidence>
<feature type="region of interest" description="Disordered" evidence="1">
    <location>
        <begin position="147"/>
        <end position="166"/>
    </location>
</feature>
<dbReference type="EMBL" id="AP014564">
    <property type="protein sequence ID" value="BAV95330.1"/>
    <property type="molecule type" value="Genomic_DNA"/>
</dbReference>
<organism evidence="2 3">
    <name type="scientific">Ichthyobacterium seriolicida</name>
    <dbReference type="NCBI Taxonomy" id="242600"/>
    <lineage>
        <taxon>Bacteria</taxon>
        <taxon>Pseudomonadati</taxon>
        <taxon>Bacteroidota</taxon>
        <taxon>Flavobacteriia</taxon>
        <taxon>Flavobacteriales</taxon>
        <taxon>Ichthyobacteriaceae</taxon>
        <taxon>Ichthyobacterium</taxon>
    </lineage>
</organism>
<keyword evidence="3" id="KW-1185">Reference proteome</keyword>
<proteinExistence type="predicted"/>
<reference evidence="2 3" key="1">
    <citation type="submission" date="2014-03" db="EMBL/GenBank/DDBJ databases">
        <title>complete genome sequence of Flavobacteriaceae bacterium JBKA-6.</title>
        <authorList>
            <person name="Takano T."/>
            <person name="Nakamura Y."/>
            <person name="Takuma S."/>
            <person name="Yasuike M."/>
            <person name="Matsuyama T."/>
            <person name="Sakai T."/>
            <person name="Fujiwara A."/>
            <person name="Kimoto K."/>
            <person name="Fukuda Y."/>
            <person name="Kondo H."/>
            <person name="Hirono I."/>
            <person name="Nakayasu C."/>
        </authorList>
    </citation>
    <scope>NUCLEOTIDE SEQUENCE [LARGE SCALE GENOMIC DNA]</scope>
    <source>
        <strain evidence="2 3">JBKA-6</strain>
    </source>
</reference>
<sequence length="466" mass="49257">MFTFSCDKHHGEIPESKNPKEIISFKLEASKNEGKIGNKDIEAKFLEFKGQKIYFLILPSGVDSSTKEFTPTITISDNTTIEPNTDVIANLGDISITEQTIDPLNSGVEYSVTSKEDNSVSKYRVVAIRAPQGIESITFKDTNIKLDEDNSTENSRNKRSTDQKTGIDNLNEKISLSVSGLSVATDATRTTLGMEIKLGLVDENLPPPSFISIDGQKKSISISASVEETSFIKKDTEDIYEAEIPVLIKIGDLEFIKSYTIVIRPKTTTAVTSTPTGQTGTDQSGQTGTSTPTEQTGTDQSGQSGQTTQGQTQQTDNTSTTEVTTQSGQSGQTGTSTPTVQTDNTQTASTSTSTQGTDQSGQSGQTGTSTPTEQTGTDQSGQSGQTGTSQATQEQTQQTDNTSTTEASASTNTQVTDQSGQSGQTGTSTPTVQTGTTSNTQVQTDNTQTASTSTSTQGTDQSGQSG</sequence>